<evidence type="ECO:0000256" key="10">
    <source>
        <dbReference type="PROSITE-ProRule" id="PRU00703"/>
    </source>
</evidence>
<keyword evidence="9 11" id="KW-0868">Chloride</keyword>
<dbReference type="SUPFAM" id="SSF54631">
    <property type="entry name" value="CBS-domain pair"/>
    <property type="match status" value="1"/>
</dbReference>
<dbReference type="InterPro" id="IPR051280">
    <property type="entry name" value="Cl-channel/antiporter"/>
</dbReference>
<accession>A0A3Q0JKK9</accession>
<evidence type="ECO:0000259" key="12">
    <source>
        <dbReference type="PROSITE" id="PS51371"/>
    </source>
</evidence>
<keyword evidence="5 11" id="KW-1133">Transmembrane helix</keyword>
<dbReference type="Pfam" id="PF00654">
    <property type="entry name" value="Voltage_CLC"/>
    <property type="match status" value="1"/>
</dbReference>
<feature type="non-terminal residue" evidence="14">
    <location>
        <position position="1"/>
    </location>
</feature>
<dbReference type="InterPro" id="IPR014743">
    <property type="entry name" value="Cl-channel_core"/>
</dbReference>
<dbReference type="SMART" id="SM00116">
    <property type="entry name" value="CBS"/>
    <property type="match status" value="1"/>
</dbReference>
<sequence>FEFIVYILVGILGGILGSLWNQLSLLVTRLRDVIWSHTKIILYLETLVWAAVAACFQMFLLYIFRTQPCVNIKQLDEITRNVTSPHEFFVMPSITCPSDNDMPQVGILMISPDHIITFMVHAIPGTFSLVFLAILTIFLYIFGVFYVGLCIATGIFVSHAILGTLWGRLFGEVLNSYANAPWSDPKKFALLGAAAQMTGVFHYGLVAIAVLIETTGSYQAYTIPLLITTVTAHCVAYVIGEKSYYVIILEYMGIPFLSPVVPYGNITAASKFMTQPIIHLPLVPTVKEIMRVLNLNKGRYPIYSHDNLLLGDISRTYLCAIIMLKIQDKTQQQLKPLYLSIHHQLSRVDCSIEYYEKTMRRLNQELTNTDYEKRIRLKPFMNHSIYTISAEENLAGAYTYIRQTRAHTLYVTQNGHVLGVITRKDVIDFNK</sequence>
<feature type="transmembrane region" description="Helical" evidence="11">
    <location>
        <begin position="118"/>
        <end position="140"/>
    </location>
</feature>
<dbReference type="KEGG" id="dci:113473565"/>
<evidence type="ECO:0000256" key="11">
    <source>
        <dbReference type="RuleBase" id="RU361221"/>
    </source>
</evidence>
<dbReference type="Gene3D" id="3.10.580.10">
    <property type="entry name" value="CBS-domain"/>
    <property type="match status" value="1"/>
</dbReference>
<comment type="subcellular location">
    <subcellularLocation>
        <location evidence="1 11">Membrane</location>
        <topology evidence="1 11">Multi-pass membrane protein</topology>
    </subcellularLocation>
</comment>
<evidence type="ECO:0000256" key="4">
    <source>
        <dbReference type="ARBA" id="ARBA00022737"/>
    </source>
</evidence>
<keyword evidence="6 11" id="KW-0406">Ion transport</keyword>
<keyword evidence="8 11" id="KW-0472">Membrane</keyword>
<reference evidence="14" key="1">
    <citation type="submission" date="2025-08" db="UniProtKB">
        <authorList>
            <consortium name="RefSeq"/>
        </authorList>
    </citation>
    <scope>IDENTIFICATION</scope>
</reference>
<dbReference type="GO" id="GO:0005254">
    <property type="term" value="F:chloride channel activity"/>
    <property type="evidence" value="ECO:0007669"/>
    <property type="project" value="UniProtKB-UniRule"/>
</dbReference>
<keyword evidence="13" id="KW-1185">Reference proteome</keyword>
<evidence type="ECO:0000256" key="8">
    <source>
        <dbReference type="ARBA" id="ARBA00023136"/>
    </source>
</evidence>
<evidence type="ECO:0000313" key="14">
    <source>
        <dbReference type="RefSeq" id="XP_026688924.1"/>
    </source>
</evidence>
<comment type="caution">
    <text evidence="11">Lacks conserved residue(s) required for the propagation of feature annotation.</text>
</comment>
<dbReference type="RefSeq" id="XP_026688924.1">
    <property type="nucleotide sequence ID" value="XM_026833123.1"/>
</dbReference>
<dbReference type="PANTHER" id="PTHR11689">
    <property type="entry name" value="CHLORIDE CHANNEL PROTEIN CLC FAMILY MEMBER"/>
    <property type="match status" value="1"/>
</dbReference>
<dbReference type="SUPFAM" id="SSF81340">
    <property type="entry name" value="Clc chloride channel"/>
    <property type="match status" value="1"/>
</dbReference>
<proteinExistence type="inferred from homology"/>
<organism evidence="13 14">
    <name type="scientific">Diaphorina citri</name>
    <name type="common">Asian citrus psyllid</name>
    <dbReference type="NCBI Taxonomy" id="121845"/>
    <lineage>
        <taxon>Eukaryota</taxon>
        <taxon>Metazoa</taxon>
        <taxon>Ecdysozoa</taxon>
        <taxon>Arthropoda</taxon>
        <taxon>Hexapoda</taxon>
        <taxon>Insecta</taxon>
        <taxon>Pterygota</taxon>
        <taxon>Neoptera</taxon>
        <taxon>Paraneoptera</taxon>
        <taxon>Hemiptera</taxon>
        <taxon>Sternorrhyncha</taxon>
        <taxon>Psylloidea</taxon>
        <taxon>Psyllidae</taxon>
        <taxon>Diaphorininae</taxon>
        <taxon>Diaphorina</taxon>
    </lineage>
</organism>
<evidence type="ECO:0000256" key="7">
    <source>
        <dbReference type="ARBA" id="ARBA00023122"/>
    </source>
</evidence>
<dbReference type="InterPro" id="IPR001807">
    <property type="entry name" value="ClC"/>
</dbReference>
<keyword evidence="3 11" id="KW-0812">Transmembrane</keyword>
<dbReference type="InterPro" id="IPR000644">
    <property type="entry name" value="CBS_dom"/>
</dbReference>
<evidence type="ECO:0000256" key="9">
    <source>
        <dbReference type="ARBA" id="ARBA00023214"/>
    </source>
</evidence>
<feature type="transmembrane region" description="Helical" evidence="11">
    <location>
        <begin position="146"/>
        <end position="167"/>
    </location>
</feature>
<evidence type="ECO:0000313" key="13">
    <source>
        <dbReference type="Proteomes" id="UP000079169"/>
    </source>
</evidence>
<dbReference type="InterPro" id="IPR046342">
    <property type="entry name" value="CBS_dom_sf"/>
</dbReference>
<evidence type="ECO:0000256" key="3">
    <source>
        <dbReference type="ARBA" id="ARBA00022692"/>
    </source>
</evidence>
<dbReference type="GeneID" id="113473565"/>
<dbReference type="STRING" id="121845.A0A3Q0JKK9"/>
<dbReference type="PANTHER" id="PTHR11689:SF136">
    <property type="entry name" value="H(+)_CL(-) EXCHANGE TRANSPORTER 7"/>
    <property type="match status" value="1"/>
</dbReference>
<dbReference type="Gene3D" id="1.10.3080.10">
    <property type="entry name" value="Clc chloride channel"/>
    <property type="match status" value="1"/>
</dbReference>
<keyword evidence="7 10" id="KW-0129">CBS domain</keyword>
<dbReference type="Proteomes" id="UP000079169">
    <property type="component" value="Unplaced"/>
</dbReference>
<evidence type="ECO:0000256" key="2">
    <source>
        <dbReference type="ARBA" id="ARBA00022448"/>
    </source>
</evidence>
<comment type="similarity">
    <text evidence="11">Belongs to the chloride channel (TC 2.A.49) family.</text>
</comment>
<feature type="transmembrane region" description="Helical" evidence="11">
    <location>
        <begin position="218"/>
        <end position="239"/>
    </location>
</feature>
<protein>
    <recommendedName>
        <fullName evidence="11">Chloride channel protein</fullName>
    </recommendedName>
</protein>
<evidence type="ECO:0000256" key="6">
    <source>
        <dbReference type="ARBA" id="ARBA00023065"/>
    </source>
</evidence>
<dbReference type="PaxDb" id="121845-A0A3Q0JKK9"/>
<keyword evidence="2 11" id="KW-0813">Transport</keyword>
<feature type="transmembrane region" description="Helical" evidence="11">
    <location>
        <begin position="188"/>
        <end position="212"/>
    </location>
</feature>
<dbReference type="PROSITE" id="PS51371">
    <property type="entry name" value="CBS"/>
    <property type="match status" value="1"/>
</dbReference>
<feature type="transmembrane region" description="Helical" evidence="11">
    <location>
        <begin position="40"/>
        <end position="64"/>
    </location>
</feature>
<evidence type="ECO:0000256" key="1">
    <source>
        <dbReference type="ARBA" id="ARBA00004141"/>
    </source>
</evidence>
<feature type="domain" description="CBS" evidence="12">
    <location>
        <begin position="381"/>
        <end position="431"/>
    </location>
</feature>
<evidence type="ECO:0000256" key="5">
    <source>
        <dbReference type="ARBA" id="ARBA00022989"/>
    </source>
</evidence>
<dbReference type="GO" id="GO:0016020">
    <property type="term" value="C:membrane"/>
    <property type="evidence" value="ECO:0007669"/>
    <property type="project" value="UniProtKB-SubCell"/>
</dbReference>
<feature type="transmembrane region" description="Helical" evidence="11">
    <location>
        <begin position="7"/>
        <end position="28"/>
    </location>
</feature>
<gene>
    <name evidence="14" type="primary">LOC113473565</name>
</gene>
<dbReference type="AlphaFoldDB" id="A0A3Q0JKK9"/>
<dbReference type="Pfam" id="PF00571">
    <property type="entry name" value="CBS"/>
    <property type="match status" value="1"/>
</dbReference>
<dbReference type="PRINTS" id="PR00762">
    <property type="entry name" value="CLCHANNEL"/>
</dbReference>
<keyword evidence="4" id="KW-0677">Repeat</keyword>
<name>A0A3Q0JKK9_DIACI</name>